<dbReference type="RefSeq" id="WP_190450546.1">
    <property type="nucleotide sequence ID" value="NZ_JAMPLM010000002.1"/>
</dbReference>
<dbReference type="Proteomes" id="UP001476950">
    <property type="component" value="Unassembled WGS sequence"/>
</dbReference>
<evidence type="ECO:0000313" key="1">
    <source>
        <dbReference type="EMBL" id="MEP1057603.1"/>
    </source>
</evidence>
<proteinExistence type="predicted"/>
<protein>
    <submittedName>
        <fullName evidence="1">Uncharacterized protein</fullName>
    </submittedName>
</protein>
<accession>A0ABV0KEE5</accession>
<evidence type="ECO:0000313" key="2">
    <source>
        <dbReference type="Proteomes" id="UP001476950"/>
    </source>
</evidence>
<comment type="caution">
    <text evidence="1">The sequence shown here is derived from an EMBL/GenBank/DDBJ whole genome shotgun (WGS) entry which is preliminary data.</text>
</comment>
<dbReference type="EMBL" id="JAMPLM010000002">
    <property type="protein sequence ID" value="MEP1057603.1"/>
    <property type="molecule type" value="Genomic_DNA"/>
</dbReference>
<keyword evidence="2" id="KW-1185">Reference proteome</keyword>
<reference evidence="1 2" key="1">
    <citation type="submission" date="2022-04" db="EMBL/GenBank/DDBJ databases">
        <title>Positive selection, recombination, and allopatry shape intraspecific diversity of widespread and dominant cyanobacteria.</title>
        <authorList>
            <person name="Wei J."/>
            <person name="Shu W."/>
            <person name="Hu C."/>
        </authorList>
    </citation>
    <scope>NUCLEOTIDE SEQUENCE [LARGE SCALE GENOMIC DNA]</scope>
    <source>
        <strain evidence="1 2">AS-A4</strain>
    </source>
</reference>
<gene>
    <name evidence="1" type="ORF">NDI38_04075</name>
</gene>
<organism evidence="1 2">
    <name type="scientific">Stenomitos frigidus AS-A4</name>
    <dbReference type="NCBI Taxonomy" id="2933935"/>
    <lineage>
        <taxon>Bacteria</taxon>
        <taxon>Bacillati</taxon>
        <taxon>Cyanobacteriota</taxon>
        <taxon>Cyanophyceae</taxon>
        <taxon>Leptolyngbyales</taxon>
        <taxon>Leptolyngbyaceae</taxon>
        <taxon>Stenomitos</taxon>
    </lineage>
</organism>
<name>A0ABV0KEE5_9CYAN</name>
<sequence length="86" mass="9709">MTVTVTITDTQTGRQMALPVDWDNDDALWCSGNNDCDCNLGLLLGVWRLEDAVCGDTRFEVEAIDEQGLLWRRGVDGNEYDRELVE</sequence>